<evidence type="ECO:0000313" key="1">
    <source>
        <dbReference type="EMBL" id="KAA3459351.1"/>
    </source>
</evidence>
<protein>
    <submittedName>
        <fullName evidence="1">3-dehydroquinate synthase-like protein</fullName>
    </submittedName>
</protein>
<dbReference type="EMBL" id="SMMG02000010">
    <property type="protein sequence ID" value="KAA3459351.1"/>
    <property type="molecule type" value="Genomic_DNA"/>
</dbReference>
<dbReference type="AlphaFoldDB" id="A0A5B6UMR4"/>
<dbReference type="Proteomes" id="UP000325315">
    <property type="component" value="Unassembled WGS sequence"/>
</dbReference>
<proteinExistence type="predicted"/>
<sequence>MNEQDDVDAIQLIAFTKKFLKSAISSSPSFCILPSIRVAHIIFLSSSLTTRERPFFQKQI</sequence>
<accession>A0A5B6UMR4</accession>
<comment type="caution">
    <text evidence="1">The sequence shown here is derived from an EMBL/GenBank/DDBJ whole genome shotgun (WGS) entry which is preliminary data.</text>
</comment>
<name>A0A5B6UMR4_9ROSI</name>
<organism evidence="1 2">
    <name type="scientific">Gossypium australe</name>
    <dbReference type="NCBI Taxonomy" id="47621"/>
    <lineage>
        <taxon>Eukaryota</taxon>
        <taxon>Viridiplantae</taxon>
        <taxon>Streptophyta</taxon>
        <taxon>Embryophyta</taxon>
        <taxon>Tracheophyta</taxon>
        <taxon>Spermatophyta</taxon>
        <taxon>Magnoliopsida</taxon>
        <taxon>eudicotyledons</taxon>
        <taxon>Gunneridae</taxon>
        <taxon>Pentapetalae</taxon>
        <taxon>rosids</taxon>
        <taxon>malvids</taxon>
        <taxon>Malvales</taxon>
        <taxon>Malvaceae</taxon>
        <taxon>Malvoideae</taxon>
        <taxon>Gossypium</taxon>
    </lineage>
</organism>
<keyword evidence="2" id="KW-1185">Reference proteome</keyword>
<gene>
    <name evidence="1" type="ORF">EPI10_013850</name>
</gene>
<evidence type="ECO:0000313" key="2">
    <source>
        <dbReference type="Proteomes" id="UP000325315"/>
    </source>
</evidence>
<dbReference type="OrthoDB" id="3275at2759"/>
<reference evidence="2" key="1">
    <citation type="journal article" date="2019" name="Plant Biotechnol. J.">
        <title>Genome sequencing of the Australian wild diploid species Gossypium australe highlights disease resistance and delayed gland morphogenesis.</title>
        <authorList>
            <person name="Cai Y."/>
            <person name="Cai X."/>
            <person name="Wang Q."/>
            <person name="Wang P."/>
            <person name="Zhang Y."/>
            <person name="Cai C."/>
            <person name="Xu Y."/>
            <person name="Wang K."/>
            <person name="Zhou Z."/>
            <person name="Wang C."/>
            <person name="Geng S."/>
            <person name="Li B."/>
            <person name="Dong Q."/>
            <person name="Hou Y."/>
            <person name="Wang H."/>
            <person name="Ai P."/>
            <person name="Liu Z."/>
            <person name="Yi F."/>
            <person name="Sun M."/>
            <person name="An G."/>
            <person name="Cheng J."/>
            <person name="Zhang Y."/>
            <person name="Shi Q."/>
            <person name="Xie Y."/>
            <person name="Shi X."/>
            <person name="Chang Y."/>
            <person name="Huang F."/>
            <person name="Chen Y."/>
            <person name="Hong S."/>
            <person name="Mi L."/>
            <person name="Sun Q."/>
            <person name="Zhang L."/>
            <person name="Zhou B."/>
            <person name="Peng R."/>
            <person name="Zhang X."/>
            <person name="Liu F."/>
        </authorList>
    </citation>
    <scope>NUCLEOTIDE SEQUENCE [LARGE SCALE GENOMIC DNA]</scope>
    <source>
        <strain evidence="2">cv. PA1801</strain>
    </source>
</reference>